<gene>
    <name evidence="1" type="ORF">GXW76_18995</name>
</gene>
<comment type="caution">
    <text evidence="1">The sequence shown here is derived from an EMBL/GenBank/DDBJ whole genome shotgun (WGS) entry which is preliminary data.</text>
</comment>
<evidence type="ECO:0000313" key="2">
    <source>
        <dbReference type="Proteomes" id="UP001138751"/>
    </source>
</evidence>
<reference evidence="1" key="1">
    <citation type="submission" date="2020-01" db="EMBL/GenBank/DDBJ databases">
        <authorList>
            <person name="Rat A."/>
        </authorList>
    </citation>
    <scope>NUCLEOTIDE SEQUENCE</scope>
    <source>
        <strain evidence="1">LMG 31231</strain>
    </source>
</reference>
<evidence type="ECO:0000313" key="1">
    <source>
        <dbReference type="EMBL" id="MBR0673270.1"/>
    </source>
</evidence>
<reference evidence="1" key="2">
    <citation type="journal article" date="2021" name="Syst. Appl. Microbiol.">
        <title>Roseomonas hellenica sp. nov., isolated from roots of wild-growing Alkanna tinctoria.</title>
        <authorList>
            <person name="Rat A."/>
            <person name="Naranjo H.D."/>
            <person name="Lebbe L."/>
            <person name="Cnockaert M."/>
            <person name="Krigas N."/>
            <person name="Grigoriadou K."/>
            <person name="Maloupa E."/>
            <person name="Willems A."/>
        </authorList>
    </citation>
    <scope>NUCLEOTIDE SEQUENCE</scope>
    <source>
        <strain evidence="1">LMG 31231</strain>
    </source>
</reference>
<protein>
    <submittedName>
        <fullName evidence="1">Uncharacterized protein</fullName>
    </submittedName>
</protein>
<accession>A0A9X9X1J1</accession>
<proteinExistence type="predicted"/>
<keyword evidence="2" id="KW-1185">Reference proteome</keyword>
<organism evidence="1 2">
    <name type="scientific">Neoroseomonas soli</name>
    <dbReference type="NCBI Taxonomy" id="1081025"/>
    <lineage>
        <taxon>Bacteria</taxon>
        <taxon>Pseudomonadati</taxon>
        <taxon>Pseudomonadota</taxon>
        <taxon>Alphaproteobacteria</taxon>
        <taxon>Acetobacterales</taxon>
        <taxon>Acetobacteraceae</taxon>
        <taxon>Neoroseomonas</taxon>
    </lineage>
</organism>
<sequence>MYIPPYDALLRSIGTSREELKGEQNVTVPLGLFRFLLQIAVANGDFNEAGYLAANPDVATATKSGSIESARLHYIGFGYFEGRRGGTPDVDERWYLRAYPDVEAAVKAGKLSSGREHFSMVGAAEWRSPSPHYEADTQQWKRALEAA</sequence>
<name>A0A9X9X1J1_9PROT</name>
<dbReference type="Proteomes" id="UP001138751">
    <property type="component" value="Unassembled WGS sequence"/>
</dbReference>
<dbReference type="RefSeq" id="WP_211863681.1">
    <property type="nucleotide sequence ID" value="NZ_JAAEDM010000065.1"/>
</dbReference>
<dbReference type="AlphaFoldDB" id="A0A9X9X1J1"/>
<dbReference type="EMBL" id="JAAEDM010000065">
    <property type="protein sequence ID" value="MBR0673270.1"/>
    <property type="molecule type" value="Genomic_DNA"/>
</dbReference>